<dbReference type="STRING" id="68570.DC74_6883"/>
<gene>
    <name evidence="1" type="primary">ydhD</name>
    <name evidence="1" type="ORF">SALB_07847</name>
</gene>
<dbReference type="InterPro" id="IPR001223">
    <property type="entry name" value="Glyco_hydro18_cat"/>
</dbReference>
<dbReference type="GO" id="GO:0008061">
    <property type="term" value="F:chitin binding"/>
    <property type="evidence" value="ECO:0007669"/>
    <property type="project" value="InterPro"/>
</dbReference>
<dbReference type="AlphaFoldDB" id="A0A059WC39"/>
<dbReference type="eggNOG" id="COG3858">
    <property type="taxonomic scope" value="Bacteria"/>
</dbReference>
<comment type="caution">
    <text evidence="1">The sequence shown here is derived from an EMBL/GenBank/DDBJ whole genome shotgun (WGS) entry which is preliminary data.</text>
</comment>
<dbReference type="SUPFAM" id="SSF51445">
    <property type="entry name" value="(Trans)glycosidases"/>
    <property type="match status" value="1"/>
</dbReference>
<organism evidence="1 2">
    <name type="scientific">Streptomyces noursei</name>
    <name type="common">Streptomyces albulus</name>
    <dbReference type="NCBI Taxonomy" id="1971"/>
    <lineage>
        <taxon>Bacteria</taxon>
        <taxon>Bacillati</taxon>
        <taxon>Actinomycetota</taxon>
        <taxon>Actinomycetes</taxon>
        <taxon>Kitasatosporales</taxon>
        <taxon>Streptomycetaceae</taxon>
        <taxon>Streptomyces</taxon>
    </lineage>
</organism>
<dbReference type="Proteomes" id="UP000288351">
    <property type="component" value="Unassembled WGS sequence"/>
</dbReference>
<dbReference type="GO" id="GO:0005975">
    <property type="term" value="P:carbohydrate metabolic process"/>
    <property type="evidence" value="ECO:0007669"/>
    <property type="project" value="InterPro"/>
</dbReference>
<dbReference type="Gene3D" id="3.20.20.80">
    <property type="entry name" value="Glycosidases"/>
    <property type="match status" value="1"/>
</dbReference>
<dbReference type="InterPro" id="IPR011583">
    <property type="entry name" value="Chitinase_II/V-like_cat"/>
</dbReference>
<dbReference type="InterPro" id="IPR017853">
    <property type="entry name" value="GH"/>
</dbReference>
<name>A0A059WC39_STRNR</name>
<protein>
    <submittedName>
        <fullName evidence="1">Putative sporulation-specific glycosylase YdhD</fullName>
    </submittedName>
</protein>
<evidence type="ECO:0000313" key="2">
    <source>
        <dbReference type="Proteomes" id="UP000288351"/>
    </source>
</evidence>
<dbReference type="Gene3D" id="3.10.50.10">
    <property type="match status" value="1"/>
</dbReference>
<sequence>MERVRWTPKRARAGGVVLAVWVLLAGVVLPSGAVGAARPAERAGRGSAWLPFWGDAEGAYRDALAHADQLHTVSPFWYETTGERAVTGRPGAVRPAVVAGLHRAGIAVVPTVTETLDAAAMGELLHDPVRRRAHVDALSGVVASQGYDGIDLDYETMAVTGDAAARARVRSGYVTLVEELCARLHRHGRTCVVTVMPRIRGAGAAFAYRRLGALADTVRYMGYDLHWSLGEPGPLSSKDWYARILRDATAEVPRDRIEVAFPGYGWDWVPGSGRRATHLTWHEAEALRRRVGARYAFDADSGTPHFRYARGGERHEVWYQDARGVRAQLPLLAAYGVRGRGLWALGFEDPGVWAAFRGEQAERGLGR</sequence>
<reference evidence="1 2" key="1">
    <citation type="journal article" date="2019" name="Microbiol. Resour. Announc.">
        <title>Draft Genome Sequence of the Most Traditional epsilon-Poly-l-Lysine Producer, Streptomyces albulus NBRC14147.</title>
        <authorList>
            <person name="Yamanaka K."/>
            <person name="Hamano Y."/>
        </authorList>
    </citation>
    <scope>NUCLEOTIDE SEQUENCE [LARGE SCALE GENOMIC DNA]</scope>
    <source>
        <strain evidence="1 2">NBRC 14147</strain>
    </source>
</reference>
<dbReference type="Pfam" id="PF00704">
    <property type="entry name" value="Glyco_hydro_18"/>
    <property type="match status" value="1"/>
</dbReference>
<dbReference type="SMART" id="SM00636">
    <property type="entry name" value="Glyco_18"/>
    <property type="match status" value="1"/>
</dbReference>
<dbReference type="PANTHER" id="PTHR46066">
    <property type="entry name" value="CHITINASE DOMAIN-CONTAINING PROTEIN 1 FAMILY MEMBER"/>
    <property type="match status" value="1"/>
</dbReference>
<dbReference type="InterPro" id="IPR029070">
    <property type="entry name" value="Chitinase_insertion_sf"/>
</dbReference>
<accession>A0A059WC39</accession>
<dbReference type="PROSITE" id="PS51910">
    <property type="entry name" value="GH18_2"/>
    <property type="match status" value="1"/>
</dbReference>
<evidence type="ECO:0000313" key="1">
    <source>
        <dbReference type="EMBL" id="GCB95044.1"/>
    </source>
</evidence>
<dbReference type="RefSeq" id="WP_037632643.1">
    <property type="nucleotide sequence ID" value="NZ_BHXC01000007.1"/>
</dbReference>
<dbReference type="PANTHER" id="PTHR46066:SF2">
    <property type="entry name" value="CHITINASE DOMAIN-CONTAINING PROTEIN 1"/>
    <property type="match status" value="1"/>
</dbReference>
<dbReference type="EMBL" id="BHXC01000007">
    <property type="protein sequence ID" value="GCB95044.1"/>
    <property type="molecule type" value="Genomic_DNA"/>
</dbReference>
<proteinExistence type="predicted"/>